<feature type="region of interest" description="Disordered" evidence="1">
    <location>
        <begin position="272"/>
        <end position="305"/>
    </location>
</feature>
<feature type="region of interest" description="Disordered" evidence="1">
    <location>
        <begin position="325"/>
        <end position="388"/>
    </location>
</feature>
<dbReference type="Proteomes" id="UP001634394">
    <property type="component" value="Unassembled WGS sequence"/>
</dbReference>
<dbReference type="InterPro" id="IPR051566">
    <property type="entry name" value="CNKSR"/>
</dbReference>
<name>A0ABD3VJI5_SINWO</name>
<dbReference type="PROSITE" id="PS50003">
    <property type="entry name" value="PH_DOMAIN"/>
    <property type="match status" value="1"/>
</dbReference>
<evidence type="ECO:0000256" key="1">
    <source>
        <dbReference type="SAM" id="MobiDB-lite"/>
    </source>
</evidence>
<comment type="caution">
    <text evidence="3">The sequence shown here is derived from an EMBL/GenBank/DDBJ whole genome shotgun (WGS) entry which is preliminary data.</text>
</comment>
<gene>
    <name evidence="3" type="ORF">ACJMK2_007696</name>
</gene>
<proteinExistence type="predicted"/>
<accession>A0ABD3VJI5</accession>
<dbReference type="InterPro" id="IPR011993">
    <property type="entry name" value="PH-like_dom_sf"/>
</dbReference>
<reference evidence="3 4" key="1">
    <citation type="submission" date="2024-11" db="EMBL/GenBank/DDBJ databases">
        <title>Chromosome-level genome assembly of the freshwater bivalve Anodonta woodiana.</title>
        <authorList>
            <person name="Chen X."/>
        </authorList>
    </citation>
    <scope>NUCLEOTIDE SEQUENCE [LARGE SCALE GENOMIC DNA]</scope>
    <source>
        <strain evidence="3">MN2024</strain>
        <tissue evidence="3">Gills</tissue>
    </source>
</reference>
<dbReference type="SUPFAM" id="SSF50729">
    <property type="entry name" value="PH domain-like"/>
    <property type="match status" value="2"/>
</dbReference>
<dbReference type="EMBL" id="JBJQND010000011">
    <property type="protein sequence ID" value="KAL3861672.1"/>
    <property type="molecule type" value="Genomic_DNA"/>
</dbReference>
<feature type="region of interest" description="Disordered" evidence="1">
    <location>
        <begin position="555"/>
        <end position="620"/>
    </location>
</feature>
<feature type="compositionally biased region" description="Basic and acidic residues" evidence="1">
    <location>
        <begin position="286"/>
        <end position="297"/>
    </location>
</feature>
<feature type="non-terminal residue" evidence="3">
    <location>
        <position position="1"/>
    </location>
</feature>
<feature type="compositionally biased region" description="Polar residues" evidence="1">
    <location>
        <begin position="339"/>
        <end position="360"/>
    </location>
</feature>
<sequence>EYHSDTDQDGANANRQFSITQSSVQRQLRKYFLLMPNGSSMALKVEPAQTMAPVQLETKRPSCTNDISMSDLSLPDHSGWLTWQSGSGKRVWCAVVDMILCICENDQAERPMEVLLLPGCNIRPLIYKTAINGLKTRSNTNTITGIGKYQMVIDNCSTRRKHIFSVENQASLNVWVNVLENASNLDPDSINGMTLERRSSINSLLQEGLNSGCTTPRYIPSSDSSNRVQKVSNCGTVETEKTLCTQNGLSQQESQFQGQSLQEFRKRLRGLDTEHEQSKHVPIKAQHFEKAPSKESKPTSSKKIRSFGGSLESLLKFRKKKSKKDLADTSSIEDARSVDSMSSGGQTSLQSMEGDTTSYPNLMATPLDTGNSSSTTKLSKKSRSKDTNIIRRASDLKERVITKRDSKSTIRLGDLTDCSIHGHLYCKHLLKWLKHWCAVCHGCFYSFKSQSPEDPPHFAILLNQCKISILSEQERKYKRKFVFKLSRPNSKSLYLSAGDNNELSRWVQVLHMEANNVQSDIVNKENQYTIDHKPNGPLPHSIAFFRDPIQTPDSCVSGPNYSIQTNQENAPENRKQAPVKPPRKLRNSSCPPMSRTTLTTPEPSVISSSEDCDTSGSASSTKEYNFALQTPSYSQQSPTHDRAVTQVWQNDRGYLFNVIRSKLKAYRKRKEESAIAGLTTNVGENMLVIDDDTHVQSDAKTETVIKVRIFIHVITFCN</sequence>
<dbReference type="Gene3D" id="2.30.29.30">
    <property type="entry name" value="Pleckstrin-homology domain (PH domain)/Phosphotyrosine-binding domain (PTB)"/>
    <property type="match status" value="2"/>
</dbReference>
<organism evidence="3 4">
    <name type="scientific">Sinanodonta woodiana</name>
    <name type="common">Chinese pond mussel</name>
    <name type="synonym">Anodonta woodiana</name>
    <dbReference type="NCBI Taxonomy" id="1069815"/>
    <lineage>
        <taxon>Eukaryota</taxon>
        <taxon>Metazoa</taxon>
        <taxon>Spiralia</taxon>
        <taxon>Lophotrochozoa</taxon>
        <taxon>Mollusca</taxon>
        <taxon>Bivalvia</taxon>
        <taxon>Autobranchia</taxon>
        <taxon>Heteroconchia</taxon>
        <taxon>Palaeoheterodonta</taxon>
        <taxon>Unionida</taxon>
        <taxon>Unionoidea</taxon>
        <taxon>Unionidae</taxon>
        <taxon>Unioninae</taxon>
        <taxon>Sinanodonta</taxon>
    </lineage>
</organism>
<feature type="domain" description="PH" evidence="2">
    <location>
        <begin position="417"/>
        <end position="515"/>
    </location>
</feature>
<dbReference type="InterPro" id="IPR001849">
    <property type="entry name" value="PH_domain"/>
</dbReference>
<feature type="compositionally biased region" description="Polar residues" evidence="1">
    <location>
        <begin position="555"/>
        <end position="570"/>
    </location>
</feature>
<dbReference type="PANTHER" id="PTHR12844:SF42">
    <property type="entry name" value="CONNECTOR ENHANCER OF KSR PROTEIN CNK"/>
    <property type="match status" value="1"/>
</dbReference>
<dbReference type="SMART" id="SM00233">
    <property type="entry name" value="PH"/>
    <property type="match status" value="2"/>
</dbReference>
<protein>
    <recommendedName>
        <fullName evidence="2">PH domain-containing protein</fullName>
    </recommendedName>
</protein>
<keyword evidence="4" id="KW-1185">Reference proteome</keyword>
<evidence type="ECO:0000313" key="4">
    <source>
        <dbReference type="Proteomes" id="UP001634394"/>
    </source>
</evidence>
<evidence type="ECO:0000259" key="2">
    <source>
        <dbReference type="PROSITE" id="PS50003"/>
    </source>
</evidence>
<evidence type="ECO:0000313" key="3">
    <source>
        <dbReference type="EMBL" id="KAL3861672.1"/>
    </source>
</evidence>
<dbReference type="AlphaFoldDB" id="A0ABD3VJI5"/>
<feature type="compositionally biased region" description="Polar residues" evidence="1">
    <location>
        <begin position="587"/>
        <end position="620"/>
    </location>
</feature>
<dbReference type="Pfam" id="PF00169">
    <property type="entry name" value="PH"/>
    <property type="match status" value="1"/>
</dbReference>
<dbReference type="PANTHER" id="PTHR12844">
    <property type="entry name" value="CONNECTOR ENCHANCER OF KINASE SUPPRESSOR OF RAS"/>
    <property type="match status" value="1"/>
</dbReference>